<evidence type="ECO:0000256" key="1">
    <source>
        <dbReference type="ARBA" id="ARBA00022884"/>
    </source>
</evidence>
<feature type="region of interest" description="Disordered" evidence="3">
    <location>
        <begin position="28"/>
        <end position="85"/>
    </location>
</feature>
<dbReference type="InterPro" id="IPR000504">
    <property type="entry name" value="RRM_dom"/>
</dbReference>
<dbReference type="SMART" id="SM00360">
    <property type="entry name" value="RRM"/>
    <property type="match status" value="2"/>
</dbReference>
<dbReference type="AlphaFoldDB" id="A0AB40CR27"/>
<dbReference type="GO" id="GO:0005634">
    <property type="term" value="C:nucleus"/>
    <property type="evidence" value="ECO:0007669"/>
    <property type="project" value="TreeGrafter"/>
</dbReference>
<protein>
    <submittedName>
        <fullName evidence="6 7">UBP1-associated protein 2C-like isoform X1</fullName>
    </submittedName>
</protein>
<dbReference type="CDD" id="cd21608">
    <property type="entry name" value="RRM2_NsCP33_like"/>
    <property type="match status" value="1"/>
</dbReference>
<evidence type="ECO:0000313" key="5">
    <source>
        <dbReference type="Proteomes" id="UP001515500"/>
    </source>
</evidence>
<dbReference type="PANTHER" id="PTHR48024:SF45">
    <property type="entry name" value="RNA BINDING DOMAIN PROTEIN"/>
    <property type="match status" value="1"/>
</dbReference>
<dbReference type="InterPro" id="IPR035979">
    <property type="entry name" value="RBD_domain_sf"/>
</dbReference>
<evidence type="ECO:0000259" key="4">
    <source>
        <dbReference type="PROSITE" id="PS50102"/>
    </source>
</evidence>
<sequence length="368" mass="39699">MLSGGEKTRLSTELASIGFRVFITSSSLERGQRSRHGGDGGPQETKARENRHWRQRPRSPIRRAIAVASRPPQKGPARRSPSQAIPEVAEEIRGVASADPVHRKLFVRGLSWETTSETLFSAFSAHGDIEEGAVITDKATGKSRGYGFITYRHMESAQRALQEPSKLIDGRLAVCNLACEGLSSGSVSTDLALRKIYIGGLSPEISSETLLKFFGRHGEIEEGSVAYDKETTKSKGFGFVTYKTVEAAKKALDDPNKSLGGRNITVKLADSHKSKVIQTQAPMSMGPLALPYQHGFTQQGKSHAVSPDPVGYASYTHALPSYPTAYGNAPSGFAHQPQTSYMGLKKDQPGLPSTTTGVTGFSFYAAKP</sequence>
<dbReference type="GO" id="GO:0003723">
    <property type="term" value="F:RNA binding"/>
    <property type="evidence" value="ECO:0007669"/>
    <property type="project" value="UniProtKB-UniRule"/>
</dbReference>
<dbReference type="Gene3D" id="3.30.70.330">
    <property type="match status" value="2"/>
</dbReference>
<accession>A0AB40CR27</accession>
<feature type="domain" description="RRM" evidence="4">
    <location>
        <begin position="103"/>
        <end position="180"/>
    </location>
</feature>
<dbReference type="RefSeq" id="XP_039142530.1">
    <property type="nucleotide sequence ID" value="XM_039286596.1"/>
</dbReference>
<organism evidence="5 7">
    <name type="scientific">Dioscorea cayennensis subsp. rotundata</name>
    <name type="common">White Guinea yam</name>
    <name type="synonym">Dioscorea rotundata</name>
    <dbReference type="NCBI Taxonomy" id="55577"/>
    <lineage>
        <taxon>Eukaryota</taxon>
        <taxon>Viridiplantae</taxon>
        <taxon>Streptophyta</taxon>
        <taxon>Embryophyta</taxon>
        <taxon>Tracheophyta</taxon>
        <taxon>Spermatophyta</taxon>
        <taxon>Magnoliopsida</taxon>
        <taxon>Liliopsida</taxon>
        <taxon>Dioscoreales</taxon>
        <taxon>Dioscoreaceae</taxon>
        <taxon>Dioscorea</taxon>
    </lineage>
</organism>
<dbReference type="PANTHER" id="PTHR48024">
    <property type="entry name" value="GEO13361P1-RELATED"/>
    <property type="match status" value="1"/>
</dbReference>
<evidence type="ECO:0000313" key="6">
    <source>
        <dbReference type="RefSeq" id="XP_039142529.1"/>
    </source>
</evidence>
<dbReference type="GeneID" id="120279672"/>
<dbReference type="SUPFAM" id="SSF54928">
    <property type="entry name" value="RNA-binding domain, RBD"/>
    <property type="match status" value="2"/>
</dbReference>
<dbReference type="Pfam" id="PF00076">
    <property type="entry name" value="RRM_1"/>
    <property type="match status" value="2"/>
</dbReference>
<feature type="domain" description="RRM" evidence="4">
    <location>
        <begin position="194"/>
        <end position="271"/>
    </location>
</feature>
<dbReference type="InterPro" id="IPR012677">
    <property type="entry name" value="Nucleotide-bd_a/b_plait_sf"/>
</dbReference>
<dbReference type="Proteomes" id="UP001515500">
    <property type="component" value="Chromosome 16"/>
</dbReference>
<gene>
    <name evidence="6 7" type="primary">LOC120279672</name>
</gene>
<name>A0AB40CR27_DIOCR</name>
<keyword evidence="1 2" id="KW-0694">RNA-binding</keyword>
<dbReference type="PROSITE" id="PS50102">
    <property type="entry name" value="RRM"/>
    <property type="match status" value="2"/>
</dbReference>
<evidence type="ECO:0000256" key="3">
    <source>
        <dbReference type="SAM" id="MobiDB-lite"/>
    </source>
</evidence>
<evidence type="ECO:0000256" key="2">
    <source>
        <dbReference type="PROSITE-ProRule" id="PRU00176"/>
    </source>
</evidence>
<reference evidence="6 7" key="1">
    <citation type="submission" date="2025-04" db="UniProtKB">
        <authorList>
            <consortium name="RefSeq"/>
        </authorList>
    </citation>
    <scope>IDENTIFICATION</scope>
</reference>
<evidence type="ECO:0000313" key="7">
    <source>
        <dbReference type="RefSeq" id="XP_039142530.1"/>
    </source>
</evidence>
<dbReference type="RefSeq" id="XP_039142529.1">
    <property type="nucleotide sequence ID" value="XM_039286595.1"/>
</dbReference>
<keyword evidence="5" id="KW-1185">Reference proteome</keyword>
<dbReference type="InterPro" id="IPR050886">
    <property type="entry name" value="RNA-binding_reg"/>
</dbReference>
<proteinExistence type="predicted"/>
<dbReference type="InterPro" id="IPR048289">
    <property type="entry name" value="RRM2_NsCP33-like"/>
</dbReference>